<proteinExistence type="predicted"/>
<dbReference type="AlphaFoldDB" id="A0A367G2J7"/>
<evidence type="ECO:0008006" key="3">
    <source>
        <dbReference type="Google" id="ProtNLM"/>
    </source>
</evidence>
<gene>
    <name evidence="1" type="ORF">C4886_05280</name>
</gene>
<sequence length="123" mass="13801">MCTQKTEGASAIFYLRPGNLYKDFFVAKCTSGVDGKGRPVKKYDSDHSVVIHAVLAQATPQEKARWEQIQHPITHTIVDRGHPKAAETDQLTCGNRKFYVQGVDEPGQLGLYTIYYVEERADV</sequence>
<evidence type="ECO:0000313" key="1">
    <source>
        <dbReference type="EMBL" id="RCH44865.1"/>
    </source>
</evidence>
<evidence type="ECO:0000313" key="2">
    <source>
        <dbReference type="Proteomes" id="UP000253208"/>
    </source>
</evidence>
<name>A0A367G2J7_9FIRM</name>
<reference evidence="1 2" key="1">
    <citation type="submission" date="2018-02" db="EMBL/GenBank/DDBJ databases">
        <title>Complete genome sequencing of Faecalibacterium prausnitzii strains isolated from the human gut.</title>
        <authorList>
            <person name="Fitzgerald B.C."/>
            <person name="Shkoporov A.N."/>
            <person name="Ross P.R."/>
            <person name="Hill C."/>
        </authorList>
    </citation>
    <scope>NUCLEOTIDE SEQUENCE [LARGE SCALE GENOMIC DNA]</scope>
    <source>
        <strain evidence="1 2">APC942/31-1</strain>
    </source>
</reference>
<comment type="caution">
    <text evidence="1">The sequence shown here is derived from an EMBL/GenBank/DDBJ whole genome shotgun (WGS) entry which is preliminary data.</text>
</comment>
<organism evidence="1 2">
    <name type="scientific">Blautia obeum</name>
    <dbReference type="NCBI Taxonomy" id="40520"/>
    <lineage>
        <taxon>Bacteria</taxon>
        <taxon>Bacillati</taxon>
        <taxon>Bacillota</taxon>
        <taxon>Clostridia</taxon>
        <taxon>Lachnospirales</taxon>
        <taxon>Lachnospiraceae</taxon>
        <taxon>Blautia</taxon>
    </lineage>
</organism>
<dbReference type="EMBL" id="PSQG01000006">
    <property type="protein sequence ID" value="RCH44865.1"/>
    <property type="molecule type" value="Genomic_DNA"/>
</dbReference>
<accession>A0A367G2J7</accession>
<dbReference type="Proteomes" id="UP000253208">
    <property type="component" value="Unassembled WGS sequence"/>
</dbReference>
<protein>
    <recommendedName>
        <fullName evidence="3">Head-tail adaptor protein</fullName>
    </recommendedName>
</protein>